<organism evidence="3">
    <name type="scientific">Tanacetum cinerariifolium</name>
    <name type="common">Dalmatian daisy</name>
    <name type="synonym">Chrysanthemum cinerariifolium</name>
    <dbReference type="NCBI Taxonomy" id="118510"/>
    <lineage>
        <taxon>Eukaryota</taxon>
        <taxon>Viridiplantae</taxon>
        <taxon>Streptophyta</taxon>
        <taxon>Embryophyta</taxon>
        <taxon>Tracheophyta</taxon>
        <taxon>Spermatophyta</taxon>
        <taxon>Magnoliopsida</taxon>
        <taxon>eudicotyledons</taxon>
        <taxon>Gunneridae</taxon>
        <taxon>Pentapetalae</taxon>
        <taxon>asterids</taxon>
        <taxon>campanulids</taxon>
        <taxon>Asterales</taxon>
        <taxon>Asteraceae</taxon>
        <taxon>Asteroideae</taxon>
        <taxon>Anthemideae</taxon>
        <taxon>Anthemidinae</taxon>
        <taxon>Tanacetum</taxon>
    </lineage>
</organism>
<proteinExistence type="predicted"/>
<feature type="domain" description="CCHC-type" evidence="2">
    <location>
        <begin position="311"/>
        <end position="327"/>
    </location>
</feature>
<dbReference type="SUPFAM" id="SSF57756">
    <property type="entry name" value="Retrovirus zinc finger-like domains"/>
    <property type="match status" value="1"/>
</dbReference>
<dbReference type="InterPro" id="IPR001878">
    <property type="entry name" value="Znf_CCHC"/>
</dbReference>
<accession>A0A699IN69</accession>
<dbReference type="EMBL" id="BKCJ010304352">
    <property type="protein sequence ID" value="GEZ64216.1"/>
    <property type="molecule type" value="Genomic_DNA"/>
</dbReference>
<keyword evidence="1" id="KW-0862">Zinc</keyword>
<feature type="non-terminal residue" evidence="3">
    <location>
        <position position="520"/>
    </location>
</feature>
<dbReference type="GO" id="GO:0003676">
    <property type="term" value="F:nucleic acid binding"/>
    <property type="evidence" value="ECO:0007669"/>
    <property type="project" value="InterPro"/>
</dbReference>
<keyword evidence="1" id="KW-0863">Zinc-finger</keyword>
<comment type="caution">
    <text evidence="3">The sequence shown here is derived from an EMBL/GenBank/DDBJ whole genome shotgun (WGS) entry which is preliminary data.</text>
</comment>
<reference evidence="3" key="1">
    <citation type="journal article" date="2019" name="Sci. Rep.">
        <title>Draft genome of Tanacetum cinerariifolium, the natural source of mosquito coil.</title>
        <authorList>
            <person name="Yamashiro T."/>
            <person name="Shiraishi A."/>
            <person name="Satake H."/>
            <person name="Nakayama K."/>
        </authorList>
    </citation>
    <scope>NUCLEOTIDE SEQUENCE</scope>
</reference>
<dbReference type="PROSITE" id="PS50158">
    <property type="entry name" value="ZF_CCHC"/>
    <property type="match status" value="1"/>
</dbReference>
<dbReference type="AlphaFoldDB" id="A0A699IN69"/>
<protein>
    <recommendedName>
        <fullName evidence="2">CCHC-type domain-containing protein</fullName>
    </recommendedName>
</protein>
<keyword evidence="1" id="KW-0479">Metal-binding</keyword>
<dbReference type="Gene3D" id="4.10.60.10">
    <property type="entry name" value="Zinc finger, CCHC-type"/>
    <property type="match status" value="1"/>
</dbReference>
<evidence type="ECO:0000259" key="2">
    <source>
        <dbReference type="PROSITE" id="PS50158"/>
    </source>
</evidence>
<name>A0A699IN69_TANCI</name>
<sequence>MEAIKKRFGGNTETKKVQKTLLKQQFENFSGSSSEGLDQIHDRLQKLVSQLEIHRVSLSQEDVNLKFLCSTDSHNLAFVSSTSTDSTTDSVSAAVNVSTVGAKLTASTLPNVNSLSNAVIYSFFASQSSSPQLDNEDLKLINVDDLEEMDLKWQMAMLTMTARRLQKLISQLEIHRVSLSQEDVNLKFLHSLPSEWKTHTLIWRNKANLEEHCLDDLFNSLRIYEAEVKHYSSLLSAATSVFAVCDQLPVSSHPSIDSLSNAINVDDLEEIDLRWQMAMLTMRARRFLQKTGRNLDDNRVTTIGFDMSKVKCYNCHRKGHFVQECRSPKDTRRTGAAEPQRRHVLVETSTSNALVSQLLPKSMPVSVTTARPVSVAVPKIMVTKPRHALSLNTKSNSIIRRHKTRSHSLKTSNLSLKVTDAKASVVSAVKGKQGKRVWRPKCSILDHDSRTTSASMTLKRFNYNDALGRSKSGVVDNGCLRHMTGNMSYLSDFQELNGGYVAFGGNPKGGKILGKGKIKT</sequence>
<evidence type="ECO:0000256" key="1">
    <source>
        <dbReference type="PROSITE-ProRule" id="PRU00047"/>
    </source>
</evidence>
<gene>
    <name evidence="3" type="ORF">Tci_536189</name>
</gene>
<dbReference type="GO" id="GO:0008270">
    <property type="term" value="F:zinc ion binding"/>
    <property type="evidence" value="ECO:0007669"/>
    <property type="project" value="UniProtKB-KW"/>
</dbReference>
<evidence type="ECO:0000313" key="3">
    <source>
        <dbReference type="EMBL" id="GEZ64216.1"/>
    </source>
</evidence>
<dbReference type="InterPro" id="IPR036875">
    <property type="entry name" value="Znf_CCHC_sf"/>
</dbReference>